<feature type="coiled-coil region" evidence="1">
    <location>
        <begin position="467"/>
        <end position="494"/>
    </location>
</feature>
<dbReference type="GO" id="GO:0016604">
    <property type="term" value="C:nuclear body"/>
    <property type="evidence" value="ECO:0007669"/>
    <property type="project" value="TreeGrafter"/>
</dbReference>
<accession>A0A9J6CFI9</accession>
<evidence type="ECO:0000256" key="2">
    <source>
        <dbReference type="SAM" id="MobiDB-lite"/>
    </source>
</evidence>
<reference evidence="4" key="1">
    <citation type="submission" date="2021-03" db="EMBL/GenBank/DDBJ databases">
        <title>Chromosome level genome of the anhydrobiotic midge Polypedilum vanderplanki.</title>
        <authorList>
            <person name="Yoshida Y."/>
            <person name="Kikawada T."/>
            <person name="Gusev O."/>
        </authorList>
    </citation>
    <scope>NUCLEOTIDE SEQUENCE</scope>
    <source>
        <strain evidence="4">NIAS01</strain>
        <tissue evidence="4">Whole body or cell culture</tissue>
    </source>
</reference>
<dbReference type="InterPro" id="IPR026095">
    <property type="entry name" value="Myb/SANT-like_DNA-bd_dom_prot"/>
</dbReference>
<protein>
    <recommendedName>
        <fullName evidence="3">Myb/SANT-like DNA-binding domain-containing protein</fullName>
    </recommendedName>
</protein>
<dbReference type="Pfam" id="PF13837">
    <property type="entry name" value="Myb_DNA-bind_4"/>
    <property type="match status" value="1"/>
</dbReference>
<feature type="compositionally biased region" description="Low complexity" evidence="2">
    <location>
        <begin position="424"/>
        <end position="441"/>
    </location>
</feature>
<evidence type="ECO:0000313" key="4">
    <source>
        <dbReference type="EMBL" id="KAG5680709.1"/>
    </source>
</evidence>
<evidence type="ECO:0000259" key="3">
    <source>
        <dbReference type="Pfam" id="PF13837"/>
    </source>
</evidence>
<name>A0A9J6CFI9_POLVA</name>
<proteinExistence type="predicted"/>
<evidence type="ECO:0000256" key="1">
    <source>
        <dbReference type="SAM" id="Coils"/>
    </source>
</evidence>
<dbReference type="OrthoDB" id="691673at2759"/>
<feature type="compositionally biased region" description="Basic residues" evidence="2">
    <location>
        <begin position="442"/>
        <end position="452"/>
    </location>
</feature>
<dbReference type="InterPro" id="IPR044822">
    <property type="entry name" value="Myb_DNA-bind_4"/>
</dbReference>
<feature type="region of interest" description="Disordered" evidence="2">
    <location>
        <begin position="424"/>
        <end position="457"/>
    </location>
</feature>
<feature type="domain" description="Myb/SANT-like DNA-binding" evidence="3">
    <location>
        <begin position="36"/>
        <end position="125"/>
    </location>
</feature>
<dbReference type="Proteomes" id="UP001107558">
    <property type="component" value="Chromosome 1"/>
</dbReference>
<dbReference type="Gene3D" id="1.10.10.60">
    <property type="entry name" value="Homeodomain-like"/>
    <property type="match status" value="1"/>
</dbReference>
<feature type="region of interest" description="Disordered" evidence="2">
    <location>
        <begin position="1"/>
        <end position="37"/>
    </location>
</feature>
<dbReference type="EMBL" id="JADBJN010000001">
    <property type="protein sequence ID" value="KAG5680709.1"/>
    <property type="molecule type" value="Genomic_DNA"/>
</dbReference>
<dbReference type="AlphaFoldDB" id="A0A9J6CFI9"/>
<organism evidence="4 5">
    <name type="scientific">Polypedilum vanderplanki</name>
    <name type="common">Sleeping chironomid midge</name>
    <dbReference type="NCBI Taxonomy" id="319348"/>
    <lineage>
        <taxon>Eukaryota</taxon>
        <taxon>Metazoa</taxon>
        <taxon>Ecdysozoa</taxon>
        <taxon>Arthropoda</taxon>
        <taxon>Hexapoda</taxon>
        <taxon>Insecta</taxon>
        <taxon>Pterygota</taxon>
        <taxon>Neoptera</taxon>
        <taxon>Endopterygota</taxon>
        <taxon>Diptera</taxon>
        <taxon>Nematocera</taxon>
        <taxon>Chironomoidea</taxon>
        <taxon>Chironomidae</taxon>
        <taxon>Chironominae</taxon>
        <taxon>Polypedilum</taxon>
        <taxon>Polypedilum</taxon>
    </lineage>
</organism>
<keyword evidence="1" id="KW-0175">Coiled coil</keyword>
<sequence length="528" mass="58294">MQKRRETGPQKWVSHNKVLIGSGDGSGNKKPHARNPNFDSEETKLLIQLWGDPQVQRTLITVHKKHPVISRIADKMRAYGYNRSTEEINTRIKNLKCLYNRIKKDLDSGLLNESSWKHYNAMHEILSRPVFGNSSANKLPTTVNKIVISPSTASTNNDSISATEQALFKVKEEEMSEGDESSSMDFDGSELRPEDLLSVIETEHENDLEIKEEPMEVATITEVSASENEKLDVADNSSTKDDSATTIVTTTTTTTTTVTNTPVNENIVNYANDSLSITSVQGNANSSEPSLISPKLTSQTTNKISLVPTKLLLKPQAVNGFKQTSHIVTGQNATTTAIASSAQNSSSSIPMKVVFVNALNSNAQQAAKQQLTLNKSLTQQLQTQTAANSTFITSKILGTGQQKVQLVNKLPSPVATPKITSNTLSIQTNNSNTNNNSNNSIKSHHHHHHHQSGVKSKTLLGNKLPVIRTLLTNIVEIENQRLEIEKQRFEYEKKVGNELLSLLKTFMQDKTPLHNTETDQLNEAIEKD</sequence>
<gene>
    <name evidence="4" type="ORF">PVAND_010200</name>
</gene>
<dbReference type="PANTHER" id="PTHR22666">
    <property type="entry name" value="MYB_SANT-LIKE DNA-BINDING DOMAIN-CONTAINING PROTEIN 1"/>
    <property type="match status" value="1"/>
</dbReference>
<dbReference type="PANTHER" id="PTHR22666:SF3">
    <property type="entry name" value="MYB_SANT-LIKE DNA-BINDING DOMAIN-CONTAINING PROTEIN 1"/>
    <property type="match status" value="1"/>
</dbReference>
<comment type="caution">
    <text evidence="4">The sequence shown here is derived from an EMBL/GenBank/DDBJ whole genome shotgun (WGS) entry which is preliminary data.</text>
</comment>
<dbReference type="GO" id="GO:0045893">
    <property type="term" value="P:positive regulation of DNA-templated transcription"/>
    <property type="evidence" value="ECO:0007669"/>
    <property type="project" value="TreeGrafter"/>
</dbReference>
<keyword evidence="5" id="KW-1185">Reference proteome</keyword>
<evidence type="ECO:0000313" key="5">
    <source>
        <dbReference type="Proteomes" id="UP001107558"/>
    </source>
</evidence>